<feature type="transmembrane region" description="Helical" evidence="1">
    <location>
        <begin position="26"/>
        <end position="43"/>
    </location>
</feature>
<keyword evidence="1" id="KW-0472">Membrane</keyword>
<evidence type="ECO:0000313" key="3">
    <source>
        <dbReference type="Proteomes" id="UP000031014"/>
    </source>
</evidence>
<gene>
    <name evidence="2" type="ORF">SAMD00020551_3056</name>
</gene>
<reference evidence="2 3" key="1">
    <citation type="submission" date="2013-06" db="EMBL/GenBank/DDBJ databases">
        <title>Whole genome shotgun sequence of Bacillus selenatarsenatis SF-1.</title>
        <authorList>
            <person name="Kuroda M."/>
            <person name="Sei K."/>
            <person name="Yamashita M."/>
            <person name="Ike M."/>
        </authorList>
    </citation>
    <scope>NUCLEOTIDE SEQUENCE [LARGE SCALE GENOMIC DNA]</scope>
    <source>
        <strain evidence="2 3">SF-1</strain>
    </source>
</reference>
<keyword evidence="3" id="KW-1185">Reference proteome</keyword>
<proteinExistence type="predicted"/>
<keyword evidence="1" id="KW-0812">Transmembrane</keyword>
<evidence type="ECO:0000313" key="2">
    <source>
        <dbReference type="EMBL" id="GAM14901.1"/>
    </source>
</evidence>
<name>A0A0A8X9W4_MESS1</name>
<accession>A0A0A8X9W4</accession>
<dbReference type="Proteomes" id="UP000031014">
    <property type="component" value="Unassembled WGS sequence"/>
</dbReference>
<organism evidence="2 3">
    <name type="scientific">Mesobacillus selenatarsenatis (strain DSM 18680 / JCM 14380 / FERM P-15431 / SF-1)</name>
    <dbReference type="NCBI Taxonomy" id="1321606"/>
    <lineage>
        <taxon>Bacteria</taxon>
        <taxon>Bacillati</taxon>
        <taxon>Bacillota</taxon>
        <taxon>Bacilli</taxon>
        <taxon>Bacillales</taxon>
        <taxon>Bacillaceae</taxon>
        <taxon>Mesobacillus</taxon>
    </lineage>
</organism>
<dbReference type="AlphaFoldDB" id="A0A0A8X9W4"/>
<dbReference type="EMBL" id="BASE01000071">
    <property type="protein sequence ID" value="GAM14901.1"/>
    <property type="molecule type" value="Genomic_DNA"/>
</dbReference>
<keyword evidence="1" id="KW-1133">Transmembrane helix</keyword>
<sequence length="45" mass="5161">MKKISVFNPDNCLFEENSMILSQQETLIGDNLILLAIFTYLLAKK</sequence>
<protein>
    <submittedName>
        <fullName evidence="2">Uncharacterized protein</fullName>
    </submittedName>
</protein>
<comment type="caution">
    <text evidence="2">The sequence shown here is derived from an EMBL/GenBank/DDBJ whole genome shotgun (WGS) entry which is preliminary data.</text>
</comment>
<evidence type="ECO:0000256" key="1">
    <source>
        <dbReference type="SAM" id="Phobius"/>
    </source>
</evidence>